<dbReference type="PRINTS" id="PR00812">
    <property type="entry name" value="BCTERIALGSPF"/>
</dbReference>
<evidence type="ECO:0000256" key="2">
    <source>
        <dbReference type="ARBA" id="ARBA00004429"/>
    </source>
</evidence>
<dbReference type="Gene3D" id="1.20.81.30">
    <property type="entry name" value="Type II secretion system (T2SS), domain F"/>
    <property type="match status" value="2"/>
</dbReference>
<keyword evidence="15" id="KW-1185">Reference proteome</keyword>
<feature type="domain" description="Type II secretion system protein GspF" evidence="13">
    <location>
        <begin position="269"/>
        <end position="391"/>
    </location>
</feature>
<dbReference type="Proteomes" id="UP000613768">
    <property type="component" value="Unassembled WGS sequence"/>
</dbReference>
<evidence type="ECO:0000259" key="13">
    <source>
        <dbReference type="Pfam" id="PF00482"/>
    </source>
</evidence>
<evidence type="ECO:0000256" key="3">
    <source>
        <dbReference type="ARBA" id="ARBA00005745"/>
    </source>
</evidence>
<evidence type="ECO:0000256" key="10">
    <source>
        <dbReference type="ARBA" id="ARBA00030750"/>
    </source>
</evidence>
<organism evidence="14 15">
    <name type="scientific">Pseudomarimonas arenosa</name>
    <dbReference type="NCBI Taxonomy" id="2774145"/>
    <lineage>
        <taxon>Bacteria</taxon>
        <taxon>Pseudomonadati</taxon>
        <taxon>Pseudomonadota</taxon>
        <taxon>Gammaproteobacteria</taxon>
        <taxon>Lysobacterales</taxon>
        <taxon>Lysobacteraceae</taxon>
        <taxon>Pseudomarimonas</taxon>
    </lineage>
</organism>
<dbReference type="PANTHER" id="PTHR30012">
    <property type="entry name" value="GENERAL SECRETION PATHWAY PROTEIN"/>
    <property type="match status" value="1"/>
</dbReference>
<keyword evidence="7 11" id="KW-0812">Transmembrane</keyword>
<dbReference type="PANTHER" id="PTHR30012:SF0">
    <property type="entry name" value="TYPE II SECRETION SYSTEM PROTEIN F-RELATED"/>
    <property type="match status" value="1"/>
</dbReference>
<dbReference type="RefSeq" id="WP_192030897.1">
    <property type="nucleotide sequence ID" value="NZ_JACYTR010000053.1"/>
</dbReference>
<dbReference type="InterPro" id="IPR042094">
    <property type="entry name" value="T2SS_GspF_sf"/>
</dbReference>
<dbReference type="InterPro" id="IPR018076">
    <property type="entry name" value="T2SS_GspF_dom"/>
</dbReference>
<evidence type="ECO:0000256" key="1">
    <source>
        <dbReference type="ARBA" id="ARBA00002684"/>
    </source>
</evidence>
<keyword evidence="8 12" id="KW-1133">Transmembrane helix</keyword>
<evidence type="ECO:0000256" key="9">
    <source>
        <dbReference type="ARBA" id="ARBA00023136"/>
    </source>
</evidence>
<reference evidence="14 15" key="1">
    <citation type="submission" date="2020-09" db="EMBL/GenBank/DDBJ databases">
        <title>Pseudoxanthomonas sp. CAU 1598 isolated from sand of Yaerae Beach.</title>
        <authorList>
            <person name="Kim W."/>
        </authorList>
    </citation>
    <scope>NUCLEOTIDE SEQUENCE [LARGE SCALE GENOMIC DNA]</scope>
    <source>
        <strain evidence="14 15">CAU 1598</strain>
    </source>
</reference>
<dbReference type="FunFam" id="1.20.81.30:FF:000001">
    <property type="entry name" value="Type II secretion system protein F"/>
    <property type="match status" value="2"/>
</dbReference>
<feature type="transmembrane region" description="Helical" evidence="12">
    <location>
        <begin position="368"/>
        <end position="393"/>
    </location>
</feature>
<dbReference type="AlphaFoldDB" id="A0AAW3ZQX2"/>
<feature type="transmembrane region" description="Helical" evidence="12">
    <location>
        <begin position="162"/>
        <end position="188"/>
    </location>
</feature>
<accession>A0AAW3ZQX2</accession>
<evidence type="ECO:0000256" key="5">
    <source>
        <dbReference type="ARBA" id="ARBA00022475"/>
    </source>
</evidence>
<evidence type="ECO:0000256" key="12">
    <source>
        <dbReference type="SAM" id="Phobius"/>
    </source>
</evidence>
<keyword evidence="5" id="KW-1003">Cell membrane</keyword>
<comment type="caution">
    <text evidence="14">The sequence shown here is derived from an EMBL/GenBank/DDBJ whole genome shotgun (WGS) entry which is preliminary data.</text>
</comment>
<dbReference type="PROSITE" id="PS00874">
    <property type="entry name" value="T2SP_F"/>
    <property type="match status" value="1"/>
</dbReference>
<evidence type="ECO:0000256" key="11">
    <source>
        <dbReference type="RuleBase" id="RU003923"/>
    </source>
</evidence>
<sequence length="400" mass="42330">MPAFSFLALDAEGRNQRGVLQADTPRAARSVLRERGLNPLEVVAVAEGGGAGSAWRRRMPAGQLAAFSRQLAVLVGSGLPIDEALSALADANEGSTQGMVLALRSRVMEGATLASALGEQGNLFPALFRASVAAGEAAGRLDQVLRRLADHAEASASLRQRVLLALTYPALLSVVAVTVVSALLIYVVPQVTQVFLQQGQTLPWATRVLIALSDAAASFGGWLLLLAALALVAAVLAWRREPLRLRIQQRLLRVPILGPLLRASDASRFARTLSLLTASAVPLLEALSIAAQVLQLLPLREALSRVAHKVREGHSFGRALADSQQFPVIAVRLIQSGEKSGRLDDMLAEAAAQQERDLDTALGVATAALGPLVIVLVGGLVLFIVLAILLPIFQMNTLIR</sequence>
<keyword evidence="4 11" id="KW-0813">Transport</keyword>
<evidence type="ECO:0000256" key="6">
    <source>
        <dbReference type="ARBA" id="ARBA00022519"/>
    </source>
</evidence>
<dbReference type="GO" id="GO:0015628">
    <property type="term" value="P:protein secretion by the type II secretion system"/>
    <property type="evidence" value="ECO:0007669"/>
    <property type="project" value="TreeGrafter"/>
</dbReference>
<keyword evidence="9 12" id="KW-0472">Membrane</keyword>
<evidence type="ECO:0000313" key="14">
    <source>
        <dbReference type="EMBL" id="MBD8527477.1"/>
    </source>
</evidence>
<dbReference type="Pfam" id="PF00482">
    <property type="entry name" value="T2SSF"/>
    <property type="match status" value="2"/>
</dbReference>
<proteinExistence type="inferred from homology"/>
<protein>
    <recommendedName>
        <fullName evidence="10">General secretion pathway protein F</fullName>
    </recommendedName>
</protein>
<feature type="transmembrane region" description="Helical" evidence="12">
    <location>
        <begin position="208"/>
        <end position="238"/>
    </location>
</feature>
<evidence type="ECO:0000256" key="8">
    <source>
        <dbReference type="ARBA" id="ARBA00022989"/>
    </source>
</evidence>
<dbReference type="InterPro" id="IPR003004">
    <property type="entry name" value="GspF/PilC"/>
</dbReference>
<evidence type="ECO:0000256" key="4">
    <source>
        <dbReference type="ARBA" id="ARBA00022448"/>
    </source>
</evidence>
<name>A0AAW3ZQX2_9GAMM</name>
<keyword evidence="6" id="KW-0997">Cell inner membrane</keyword>
<evidence type="ECO:0000313" key="15">
    <source>
        <dbReference type="Proteomes" id="UP000613768"/>
    </source>
</evidence>
<dbReference type="EMBL" id="JACYTR010000053">
    <property type="protein sequence ID" value="MBD8527477.1"/>
    <property type="molecule type" value="Genomic_DNA"/>
</dbReference>
<comment type="function">
    <text evidence="1">Component of the type II secretion system inner membrane complex required for the energy-dependent secretion of extracellular factors such as proteases and toxins from the periplasm.</text>
</comment>
<feature type="domain" description="Type II secretion system protein GspF" evidence="13">
    <location>
        <begin position="67"/>
        <end position="189"/>
    </location>
</feature>
<gene>
    <name evidence="14" type="ORF">IFO71_17170</name>
</gene>
<dbReference type="InterPro" id="IPR001992">
    <property type="entry name" value="T2SS_GspF/T4SS_PilC_CS"/>
</dbReference>
<comment type="similarity">
    <text evidence="3 11">Belongs to the GSP F family.</text>
</comment>
<comment type="subcellular location">
    <subcellularLocation>
        <location evidence="2 11">Cell inner membrane</location>
        <topology evidence="2 11">Multi-pass membrane protein</topology>
    </subcellularLocation>
</comment>
<dbReference type="GO" id="GO:0005886">
    <property type="term" value="C:plasma membrane"/>
    <property type="evidence" value="ECO:0007669"/>
    <property type="project" value="UniProtKB-SubCell"/>
</dbReference>
<evidence type="ECO:0000256" key="7">
    <source>
        <dbReference type="ARBA" id="ARBA00022692"/>
    </source>
</evidence>